<dbReference type="STRING" id="13333.U5D6K7"/>
<feature type="transmembrane region" description="Helical" evidence="5">
    <location>
        <begin position="12"/>
        <end position="33"/>
    </location>
</feature>
<accession>U5D6K7</accession>
<keyword evidence="4 5" id="KW-0472">Membrane</keyword>
<protein>
    <submittedName>
        <fullName evidence="6">Uncharacterized protein</fullName>
    </submittedName>
</protein>
<comment type="subcellular location">
    <subcellularLocation>
        <location evidence="1">Membrane</location>
        <topology evidence="1">Multi-pass membrane protein</topology>
    </subcellularLocation>
</comment>
<dbReference type="HOGENOM" id="CLU_126263_0_0_1"/>
<dbReference type="PANTHER" id="PTHR14110:SF5">
    <property type="entry name" value="OUTER ENVELOPE PORE PROTEIN 16-4, CHLOROPLASTIC"/>
    <property type="match status" value="1"/>
</dbReference>
<evidence type="ECO:0000256" key="3">
    <source>
        <dbReference type="ARBA" id="ARBA00022989"/>
    </source>
</evidence>
<dbReference type="Gramene" id="ERN17027">
    <property type="protein sequence ID" value="ERN17027"/>
    <property type="gene ID" value="AMTR_s00057p00223080"/>
</dbReference>
<dbReference type="PANTHER" id="PTHR14110">
    <property type="entry name" value="MITOCHONDRIAL IMPORT INNER MEMBRANE TRANSLOCASE SUBUNIT TIM22"/>
    <property type="match status" value="1"/>
</dbReference>
<dbReference type="GO" id="GO:0008320">
    <property type="term" value="F:protein transmembrane transporter activity"/>
    <property type="evidence" value="ECO:0000318"/>
    <property type="project" value="GO_Central"/>
</dbReference>
<keyword evidence="7" id="KW-1185">Reference proteome</keyword>
<dbReference type="Pfam" id="PF02466">
    <property type="entry name" value="Tim17"/>
    <property type="match status" value="1"/>
</dbReference>
<dbReference type="KEGG" id="atr:18445360"/>
<evidence type="ECO:0000313" key="6">
    <source>
        <dbReference type="EMBL" id="ERN17027.1"/>
    </source>
</evidence>
<evidence type="ECO:0000256" key="2">
    <source>
        <dbReference type="ARBA" id="ARBA00022692"/>
    </source>
</evidence>
<sequence>MEAKRFAKEAPCSAVAVNAFVHLGMAGLAWGVVSGPYRADKRGLAGVARTTFLMKRVGTYSLLWGSLGGAFHAIRCGVRRYRMQEDWVNSGIAGAIAGAALGMKTRSLTQIAITSVIVSGIVTVIDSSKPF</sequence>
<reference evidence="7" key="1">
    <citation type="journal article" date="2013" name="Science">
        <title>The Amborella genome and the evolution of flowering plants.</title>
        <authorList>
            <consortium name="Amborella Genome Project"/>
        </authorList>
    </citation>
    <scope>NUCLEOTIDE SEQUENCE [LARGE SCALE GENOMIC DNA]</scope>
</reference>
<dbReference type="GO" id="GO:0045039">
    <property type="term" value="P:protein insertion into mitochondrial inner membrane"/>
    <property type="evidence" value="ECO:0000318"/>
    <property type="project" value="GO_Central"/>
</dbReference>
<proteinExistence type="predicted"/>
<dbReference type="OMA" id="DWVNGLV"/>
<keyword evidence="2 5" id="KW-0812">Transmembrane</keyword>
<dbReference type="GO" id="GO:0042721">
    <property type="term" value="C:TIM22 mitochondrial import inner membrane insertion complex"/>
    <property type="evidence" value="ECO:0000318"/>
    <property type="project" value="GO_Central"/>
</dbReference>
<evidence type="ECO:0000313" key="7">
    <source>
        <dbReference type="Proteomes" id="UP000017836"/>
    </source>
</evidence>
<dbReference type="eggNOG" id="ENOG502S1KR">
    <property type="taxonomic scope" value="Eukaryota"/>
</dbReference>
<keyword evidence="3 5" id="KW-1133">Transmembrane helix</keyword>
<evidence type="ECO:0000256" key="1">
    <source>
        <dbReference type="ARBA" id="ARBA00004141"/>
    </source>
</evidence>
<evidence type="ECO:0000256" key="5">
    <source>
        <dbReference type="SAM" id="Phobius"/>
    </source>
</evidence>
<dbReference type="AlphaFoldDB" id="U5D6K7"/>
<dbReference type="OrthoDB" id="1865977at2759"/>
<evidence type="ECO:0000256" key="4">
    <source>
        <dbReference type="ARBA" id="ARBA00023136"/>
    </source>
</evidence>
<feature type="transmembrane region" description="Helical" evidence="5">
    <location>
        <begin position="53"/>
        <end position="74"/>
    </location>
</feature>
<organism evidence="6 7">
    <name type="scientific">Amborella trichopoda</name>
    <dbReference type="NCBI Taxonomy" id="13333"/>
    <lineage>
        <taxon>Eukaryota</taxon>
        <taxon>Viridiplantae</taxon>
        <taxon>Streptophyta</taxon>
        <taxon>Embryophyta</taxon>
        <taxon>Tracheophyta</taxon>
        <taxon>Spermatophyta</taxon>
        <taxon>Magnoliopsida</taxon>
        <taxon>Amborellales</taxon>
        <taxon>Amborellaceae</taxon>
        <taxon>Amborella</taxon>
    </lineage>
</organism>
<dbReference type="EMBL" id="KI392405">
    <property type="protein sequence ID" value="ERN17027.1"/>
    <property type="molecule type" value="Genomic_DNA"/>
</dbReference>
<dbReference type="GO" id="GO:0030943">
    <property type="term" value="F:mitochondrion targeting sequence binding"/>
    <property type="evidence" value="ECO:0000318"/>
    <property type="project" value="GO_Central"/>
</dbReference>
<dbReference type="InterPro" id="IPR039175">
    <property type="entry name" value="TIM22"/>
</dbReference>
<name>U5D6K7_AMBTC</name>
<gene>
    <name evidence="6" type="ORF">AMTR_s00057p00223080</name>
</gene>
<dbReference type="Proteomes" id="UP000017836">
    <property type="component" value="Unassembled WGS sequence"/>
</dbReference>